<evidence type="ECO:0000313" key="1">
    <source>
        <dbReference type="EMBL" id="ARC53507.1"/>
    </source>
</evidence>
<reference evidence="1 2" key="1">
    <citation type="submission" date="2015-10" db="EMBL/GenBank/DDBJ databases">
        <title>Survey of human and primate louse endosymbionts.</title>
        <authorList>
            <person name="Boyd B.M."/>
        </authorList>
    </citation>
    <scope>NUCLEOTIDE SEQUENCE [LARGE SCALE GENOMIC DNA]</scope>
    <source>
        <strain evidence="1 2">PTSK</strain>
    </source>
</reference>
<proteinExistence type="predicted"/>
<sequence>MIQIDHILLFSTIEDRRGHLMELLTIPSSKVTITMFFQNGMYIKVSIDRLKKINDYNNR</sequence>
<dbReference type="AlphaFoldDB" id="A0A1V0HKX5"/>
<dbReference type="KEGG" id="rped:AOQ87_02575"/>
<dbReference type="Proteomes" id="UP000242793">
    <property type="component" value="Chromosome"/>
</dbReference>
<protein>
    <submittedName>
        <fullName evidence="1">Uncharacterized protein</fullName>
    </submittedName>
</protein>
<accession>A0A1V0HKX5</accession>
<gene>
    <name evidence="1" type="ORF">AOQ87_02575</name>
</gene>
<organism evidence="1 2">
    <name type="scientific">Candidatus Riesia pediculischaeffi</name>
    <dbReference type="NCBI Taxonomy" id="428411"/>
    <lineage>
        <taxon>Bacteria</taxon>
        <taxon>Pseudomonadati</taxon>
        <taxon>Pseudomonadota</taxon>
        <taxon>Gammaproteobacteria</taxon>
        <taxon>Enterobacterales</taxon>
        <taxon>Enterobacteriaceae</taxon>
        <taxon>Candidatus Riesia</taxon>
    </lineage>
</organism>
<keyword evidence="2" id="KW-1185">Reference proteome</keyword>
<evidence type="ECO:0000313" key="2">
    <source>
        <dbReference type="Proteomes" id="UP000242793"/>
    </source>
</evidence>
<name>A0A1V0HKX5_9ENTR</name>
<dbReference type="EMBL" id="CP012839">
    <property type="protein sequence ID" value="ARC53507.1"/>
    <property type="molecule type" value="Genomic_DNA"/>
</dbReference>